<dbReference type="InterPro" id="IPR001128">
    <property type="entry name" value="Cyt_P450"/>
</dbReference>
<dbReference type="InterPro" id="IPR036396">
    <property type="entry name" value="Cyt_P450_sf"/>
</dbReference>
<dbReference type="PANTHER" id="PTHR24300">
    <property type="entry name" value="CYTOCHROME P450 508A4-RELATED"/>
    <property type="match status" value="1"/>
</dbReference>
<sequence>IVFANGDSWKAMRRFALSTLRDFGMGKKLSEQKILDEMRYLREVFEKFQGRTPACVNGTFF</sequence>
<evidence type="ECO:0000256" key="3">
    <source>
        <dbReference type="ARBA" id="ARBA00023004"/>
    </source>
</evidence>
<dbReference type="Gene3D" id="1.10.630.10">
    <property type="entry name" value="Cytochrome P450"/>
    <property type="match status" value="1"/>
</dbReference>
<evidence type="ECO:0000313" key="4">
    <source>
        <dbReference type="EMBL" id="KAL0196643.1"/>
    </source>
</evidence>
<dbReference type="InterPro" id="IPR050182">
    <property type="entry name" value="Cytochrome_P450_fam2"/>
</dbReference>
<comment type="caution">
    <text evidence="4">The sequence shown here is derived from an EMBL/GenBank/DDBJ whole genome shotgun (WGS) entry which is preliminary data.</text>
</comment>
<dbReference type="EMBL" id="JAMKFB020000003">
    <property type="protein sequence ID" value="KAL0196643.1"/>
    <property type="molecule type" value="Genomic_DNA"/>
</dbReference>
<comment type="similarity">
    <text evidence="1">Belongs to the cytochrome P450 family.</text>
</comment>
<evidence type="ECO:0008006" key="6">
    <source>
        <dbReference type="Google" id="ProtNLM"/>
    </source>
</evidence>
<keyword evidence="5" id="KW-1185">Reference proteome</keyword>
<dbReference type="Proteomes" id="UP001529510">
    <property type="component" value="Unassembled WGS sequence"/>
</dbReference>
<dbReference type="GO" id="GO:0046872">
    <property type="term" value="F:metal ion binding"/>
    <property type="evidence" value="ECO:0007669"/>
    <property type="project" value="UniProtKB-KW"/>
</dbReference>
<evidence type="ECO:0000313" key="5">
    <source>
        <dbReference type="Proteomes" id="UP001529510"/>
    </source>
</evidence>
<proteinExistence type="inferred from homology"/>
<keyword evidence="2" id="KW-0479">Metal-binding</keyword>
<name>A0ABD0RDM7_CIRMR</name>
<dbReference type="SUPFAM" id="SSF48264">
    <property type="entry name" value="Cytochrome P450"/>
    <property type="match status" value="1"/>
</dbReference>
<reference evidence="4 5" key="1">
    <citation type="submission" date="2024-05" db="EMBL/GenBank/DDBJ databases">
        <title>Genome sequencing and assembly of Indian major carp, Cirrhinus mrigala (Hamilton, 1822).</title>
        <authorList>
            <person name="Mohindra V."/>
            <person name="Chowdhury L.M."/>
            <person name="Lal K."/>
            <person name="Jena J.K."/>
        </authorList>
    </citation>
    <scope>NUCLEOTIDE SEQUENCE [LARGE SCALE GENOMIC DNA]</scope>
    <source>
        <strain evidence="4">CM1030</strain>
        <tissue evidence="4">Blood</tissue>
    </source>
</reference>
<gene>
    <name evidence="4" type="ORF">M9458_005183</name>
</gene>
<evidence type="ECO:0000256" key="2">
    <source>
        <dbReference type="ARBA" id="ARBA00022723"/>
    </source>
</evidence>
<feature type="non-terminal residue" evidence="4">
    <location>
        <position position="1"/>
    </location>
</feature>
<keyword evidence="3" id="KW-0408">Iron</keyword>
<protein>
    <recommendedName>
        <fullName evidence="6">Cytochrome P450</fullName>
    </recommendedName>
</protein>
<evidence type="ECO:0000256" key="1">
    <source>
        <dbReference type="ARBA" id="ARBA00010617"/>
    </source>
</evidence>
<dbReference type="Pfam" id="PF00067">
    <property type="entry name" value="p450"/>
    <property type="match status" value="1"/>
</dbReference>
<accession>A0ABD0RDM7</accession>
<dbReference type="PANTHER" id="PTHR24300:SF319">
    <property type="entry name" value="CYTOCHROME P450, FAMILY 2, SUBFAMILY AC, POLYPEPTIDE 1"/>
    <property type="match status" value="1"/>
</dbReference>
<organism evidence="4 5">
    <name type="scientific">Cirrhinus mrigala</name>
    <name type="common">Mrigala</name>
    <dbReference type="NCBI Taxonomy" id="683832"/>
    <lineage>
        <taxon>Eukaryota</taxon>
        <taxon>Metazoa</taxon>
        <taxon>Chordata</taxon>
        <taxon>Craniata</taxon>
        <taxon>Vertebrata</taxon>
        <taxon>Euteleostomi</taxon>
        <taxon>Actinopterygii</taxon>
        <taxon>Neopterygii</taxon>
        <taxon>Teleostei</taxon>
        <taxon>Ostariophysi</taxon>
        <taxon>Cypriniformes</taxon>
        <taxon>Cyprinidae</taxon>
        <taxon>Labeoninae</taxon>
        <taxon>Labeonini</taxon>
        <taxon>Cirrhinus</taxon>
    </lineage>
</organism>
<dbReference type="AlphaFoldDB" id="A0ABD0RDM7"/>